<dbReference type="InterPro" id="IPR029039">
    <property type="entry name" value="Flavoprotein-like_sf"/>
</dbReference>
<evidence type="ECO:0000259" key="3">
    <source>
        <dbReference type="Pfam" id="PF03358"/>
    </source>
</evidence>
<accession>A0A1M5VNR4</accession>
<evidence type="ECO:0000256" key="1">
    <source>
        <dbReference type="ARBA" id="ARBA00022630"/>
    </source>
</evidence>
<organism evidence="4 5">
    <name type="scientific">Clostridium grantii DSM 8605</name>
    <dbReference type="NCBI Taxonomy" id="1121316"/>
    <lineage>
        <taxon>Bacteria</taxon>
        <taxon>Bacillati</taxon>
        <taxon>Bacillota</taxon>
        <taxon>Clostridia</taxon>
        <taxon>Eubacteriales</taxon>
        <taxon>Clostridiaceae</taxon>
        <taxon>Clostridium</taxon>
    </lineage>
</organism>
<dbReference type="SUPFAM" id="SSF52218">
    <property type="entry name" value="Flavoproteins"/>
    <property type="match status" value="1"/>
</dbReference>
<dbReference type="Pfam" id="PF03358">
    <property type="entry name" value="FMN_red"/>
    <property type="match status" value="1"/>
</dbReference>
<keyword evidence="5" id="KW-1185">Reference proteome</keyword>
<dbReference type="STRING" id="1121316.SAMN02745207_02395"/>
<sequence>MLKVVAVNSSNRKKNTYNLIAQAKEIFKNNNIEVEIINLFDYDIKNCIGCEHCITKGGCILKDNAFEIMEKMKSSDGIILTTPVYLENVSGKLKTFIDRTCSWFHRPELYGKPVLLMSTTMGSGLKSTLNYLERVVIQWGGFNAGKISRNIRTMNNVVTEDECASFIKHLTMGKDKYEPSLQSLINFQVQKVLAYKLIDLDSEYWKMKNWNNSIYYFDCKINIFNRLIARNFGSFLNNKVNKPHTKNQKSE</sequence>
<dbReference type="PANTHER" id="PTHR43278:SF4">
    <property type="entry name" value="NAD(P)H-DEPENDENT FMN-CONTAINING OXIDOREDUCTASE YWQN-RELATED"/>
    <property type="match status" value="1"/>
</dbReference>
<dbReference type="EMBL" id="FQXM01000012">
    <property type="protein sequence ID" value="SHH76875.1"/>
    <property type="molecule type" value="Genomic_DNA"/>
</dbReference>
<dbReference type="OrthoDB" id="3789967at2"/>
<evidence type="ECO:0000256" key="2">
    <source>
        <dbReference type="ARBA" id="ARBA00022643"/>
    </source>
</evidence>
<evidence type="ECO:0000313" key="4">
    <source>
        <dbReference type="EMBL" id="SHH76875.1"/>
    </source>
</evidence>
<dbReference type="AlphaFoldDB" id="A0A1M5VNR4"/>
<dbReference type="Proteomes" id="UP000184447">
    <property type="component" value="Unassembled WGS sequence"/>
</dbReference>
<dbReference type="RefSeq" id="WP_073338658.1">
    <property type="nucleotide sequence ID" value="NZ_FQXM01000012.1"/>
</dbReference>
<evidence type="ECO:0000313" key="5">
    <source>
        <dbReference type="Proteomes" id="UP000184447"/>
    </source>
</evidence>
<name>A0A1M5VNR4_9CLOT</name>
<keyword evidence="1" id="KW-0285">Flavoprotein</keyword>
<protein>
    <submittedName>
        <fullName evidence="4">NADPH-dependent FMN reductase</fullName>
    </submittedName>
</protein>
<dbReference type="PANTHER" id="PTHR43278">
    <property type="entry name" value="NAD(P)H-DEPENDENT FMN-CONTAINING OXIDOREDUCTASE YWQN-RELATED"/>
    <property type="match status" value="1"/>
</dbReference>
<dbReference type="Gene3D" id="3.40.50.360">
    <property type="match status" value="1"/>
</dbReference>
<keyword evidence="2" id="KW-0288">FMN</keyword>
<dbReference type="InterPro" id="IPR051796">
    <property type="entry name" value="ISF_SsuE-like"/>
</dbReference>
<gene>
    <name evidence="4" type="ORF">SAMN02745207_02395</name>
</gene>
<dbReference type="InterPro" id="IPR005025">
    <property type="entry name" value="FMN_Rdtase-like_dom"/>
</dbReference>
<dbReference type="GO" id="GO:0016491">
    <property type="term" value="F:oxidoreductase activity"/>
    <property type="evidence" value="ECO:0007669"/>
    <property type="project" value="InterPro"/>
</dbReference>
<proteinExistence type="predicted"/>
<feature type="domain" description="NADPH-dependent FMN reductase-like" evidence="3">
    <location>
        <begin position="3"/>
        <end position="140"/>
    </location>
</feature>
<reference evidence="4 5" key="1">
    <citation type="submission" date="2016-11" db="EMBL/GenBank/DDBJ databases">
        <authorList>
            <person name="Jaros S."/>
            <person name="Januszkiewicz K."/>
            <person name="Wedrychowicz H."/>
        </authorList>
    </citation>
    <scope>NUCLEOTIDE SEQUENCE [LARGE SCALE GENOMIC DNA]</scope>
    <source>
        <strain evidence="4 5">DSM 8605</strain>
    </source>
</reference>